<gene>
    <name evidence="1" type="ORF">L207DRAFT_514044</name>
</gene>
<dbReference type="SUPFAM" id="SSF50475">
    <property type="entry name" value="FMN-binding split barrel"/>
    <property type="match status" value="1"/>
</dbReference>
<dbReference type="Gene3D" id="2.30.110.10">
    <property type="entry name" value="Electron Transport, Fmn-binding Protein, Chain A"/>
    <property type="match status" value="1"/>
</dbReference>
<name>A0A2J6RHY5_HYAVF</name>
<sequence length="255" mass="28108">MYLRPVHTDLHFPTLYKFIRSNPLGIITTAIQSPNYHTIQSSHIPWVLDVEDEENATDEPKAILRGHLARANPQTKALIEAATKSSSNKIQEEVMILFNGPVHHYVTPKFYVETKPSTGKVVPTWAYTAVQVYGTATIFHDSSNPEHQAFLSKQIDDLSKQSEEKVFGYTGENGAPKAWNVGEAPESYVGLLKKAIIGIEIEVTGLAGKFKVSQELASGDRQGVIEGFSALGTEEGDLMAKTVKERGELKDAKKV</sequence>
<organism evidence="1 2">
    <name type="scientific">Hyaloscypha variabilis (strain UAMH 11265 / GT02V1 / F)</name>
    <name type="common">Meliniomyces variabilis</name>
    <dbReference type="NCBI Taxonomy" id="1149755"/>
    <lineage>
        <taxon>Eukaryota</taxon>
        <taxon>Fungi</taxon>
        <taxon>Dikarya</taxon>
        <taxon>Ascomycota</taxon>
        <taxon>Pezizomycotina</taxon>
        <taxon>Leotiomycetes</taxon>
        <taxon>Helotiales</taxon>
        <taxon>Hyaloscyphaceae</taxon>
        <taxon>Hyaloscypha</taxon>
        <taxon>Hyaloscypha variabilis</taxon>
    </lineage>
</organism>
<reference evidence="1 2" key="1">
    <citation type="submission" date="2016-04" db="EMBL/GenBank/DDBJ databases">
        <title>A degradative enzymes factory behind the ericoid mycorrhizal symbiosis.</title>
        <authorList>
            <consortium name="DOE Joint Genome Institute"/>
            <person name="Martino E."/>
            <person name="Morin E."/>
            <person name="Grelet G."/>
            <person name="Kuo A."/>
            <person name="Kohler A."/>
            <person name="Daghino S."/>
            <person name="Barry K."/>
            <person name="Choi C."/>
            <person name="Cichocki N."/>
            <person name="Clum A."/>
            <person name="Copeland A."/>
            <person name="Hainaut M."/>
            <person name="Haridas S."/>
            <person name="Labutti K."/>
            <person name="Lindquist E."/>
            <person name="Lipzen A."/>
            <person name="Khouja H.-R."/>
            <person name="Murat C."/>
            <person name="Ohm R."/>
            <person name="Olson A."/>
            <person name="Spatafora J."/>
            <person name="Veneault-Fourrey C."/>
            <person name="Henrissat B."/>
            <person name="Grigoriev I."/>
            <person name="Martin F."/>
            <person name="Perotto S."/>
        </authorList>
    </citation>
    <scope>NUCLEOTIDE SEQUENCE [LARGE SCALE GENOMIC DNA]</scope>
    <source>
        <strain evidence="1 2">F</strain>
    </source>
</reference>
<protein>
    <submittedName>
        <fullName evidence="1">Transcriptional regulator</fullName>
    </submittedName>
</protein>
<dbReference type="PANTHER" id="PTHR35802:SF1">
    <property type="entry name" value="PROTEASE SYNTHASE AND SPORULATION PROTEIN PAI 2"/>
    <property type="match status" value="1"/>
</dbReference>
<dbReference type="InterPro" id="IPR012349">
    <property type="entry name" value="Split_barrel_FMN-bd"/>
</dbReference>
<dbReference type="InterPro" id="IPR007396">
    <property type="entry name" value="TR_PAI2-type"/>
</dbReference>
<accession>A0A2J6RHY5</accession>
<dbReference type="Pfam" id="PF04299">
    <property type="entry name" value="FMN_bind_2"/>
    <property type="match status" value="1"/>
</dbReference>
<dbReference type="EMBL" id="KZ613948">
    <property type="protein sequence ID" value="PMD38125.1"/>
    <property type="molecule type" value="Genomic_DNA"/>
</dbReference>
<keyword evidence="2" id="KW-1185">Reference proteome</keyword>
<dbReference type="PANTHER" id="PTHR35802">
    <property type="entry name" value="PROTEASE SYNTHASE AND SPORULATION PROTEIN PAI 2"/>
    <property type="match status" value="1"/>
</dbReference>
<evidence type="ECO:0000313" key="2">
    <source>
        <dbReference type="Proteomes" id="UP000235786"/>
    </source>
</evidence>
<dbReference type="OrthoDB" id="2101473at2759"/>
<dbReference type="AlphaFoldDB" id="A0A2J6RHY5"/>
<proteinExistence type="predicted"/>
<dbReference type="Proteomes" id="UP000235786">
    <property type="component" value="Unassembled WGS sequence"/>
</dbReference>
<evidence type="ECO:0000313" key="1">
    <source>
        <dbReference type="EMBL" id="PMD38125.1"/>
    </source>
</evidence>
<dbReference type="PIRSF" id="PIRSF010372">
    <property type="entry name" value="PaiB"/>
    <property type="match status" value="1"/>
</dbReference>